<evidence type="ECO:0000313" key="9">
    <source>
        <dbReference type="EMBL" id="MBA8795236.1"/>
    </source>
</evidence>
<dbReference type="AlphaFoldDB" id="A0A7W3IU08"/>
<dbReference type="EC" id="2.4.1.-" evidence="9"/>
<feature type="transmembrane region" description="Helical" evidence="8">
    <location>
        <begin position="192"/>
        <end position="213"/>
    </location>
</feature>
<evidence type="ECO:0000256" key="7">
    <source>
        <dbReference type="ARBA" id="ARBA00024033"/>
    </source>
</evidence>
<keyword evidence="10" id="KW-1185">Reference proteome</keyword>
<feature type="transmembrane region" description="Helical" evidence="8">
    <location>
        <begin position="219"/>
        <end position="237"/>
    </location>
</feature>
<dbReference type="EMBL" id="JACGWT010000004">
    <property type="protein sequence ID" value="MBA8795236.1"/>
    <property type="molecule type" value="Genomic_DNA"/>
</dbReference>
<keyword evidence="6 8" id="KW-0472">Membrane</keyword>
<dbReference type="Pfam" id="PF09594">
    <property type="entry name" value="GT87"/>
    <property type="match status" value="1"/>
</dbReference>
<comment type="caution">
    <text evidence="9">The sequence shown here is derived from an EMBL/GenBank/DDBJ whole genome shotgun (WGS) entry which is preliminary data.</text>
</comment>
<reference evidence="9 10" key="1">
    <citation type="submission" date="2020-07" db="EMBL/GenBank/DDBJ databases">
        <title>Sequencing the genomes of 1000 actinobacteria strains.</title>
        <authorList>
            <person name="Klenk H.-P."/>
        </authorList>
    </citation>
    <scope>NUCLEOTIDE SEQUENCE [LARGE SCALE GENOMIC DNA]</scope>
    <source>
        <strain evidence="9 10">DSM 100723</strain>
    </source>
</reference>
<protein>
    <submittedName>
        <fullName evidence="9">Alpha-1,2-mannosyltransferase</fullName>
        <ecNumber evidence="9">2.4.1.-</ecNumber>
    </submittedName>
</protein>
<comment type="subcellular location">
    <subcellularLocation>
        <location evidence="1">Cell membrane</location>
        <topology evidence="1">Multi-pass membrane protein</topology>
    </subcellularLocation>
</comment>
<feature type="transmembrane region" description="Helical" evidence="8">
    <location>
        <begin position="283"/>
        <end position="304"/>
    </location>
</feature>
<evidence type="ECO:0000256" key="3">
    <source>
        <dbReference type="ARBA" id="ARBA00022679"/>
    </source>
</evidence>
<keyword evidence="5 8" id="KW-1133">Transmembrane helix</keyword>
<gene>
    <name evidence="9" type="ORF">FHX74_002864</name>
</gene>
<feature type="transmembrane region" description="Helical" evidence="8">
    <location>
        <begin position="359"/>
        <end position="384"/>
    </location>
</feature>
<keyword evidence="9" id="KW-0328">Glycosyltransferase</keyword>
<keyword evidence="4 8" id="KW-0812">Transmembrane</keyword>
<organism evidence="9 10">
    <name type="scientific">Microlunatus kandeliicorticis</name>
    <dbReference type="NCBI Taxonomy" id="1759536"/>
    <lineage>
        <taxon>Bacteria</taxon>
        <taxon>Bacillati</taxon>
        <taxon>Actinomycetota</taxon>
        <taxon>Actinomycetes</taxon>
        <taxon>Propionibacteriales</taxon>
        <taxon>Propionibacteriaceae</taxon>
        <taxon>Microlunatus</taxon>
    </lineage>
</organism>
<comment type="similarity">
    <text evidence="7">Belongs to the glycosyltransferase 87 family.</text>
</comment>
<feature type="transmembrane region" description="Helical" evidence="8">
    <location>
        <begin position="92"/>
        <end position="117"/>
    </location>
</feature>
<evidence type="ECO:0000256" key="8">
    <source>
        <dbReference type="SAM" id="Phobius"/>
    </source>
</evidence>
<evidence type="ECO:0000256" key="5">
    <source>
        <dbReference type="ARBA" id="ARBA00022989"/>
    </source>
</evidence>
<dbReference type="GO" id="GO:0005886">
    <property type="term" value="C:plasma membrane"/>
    <property type="evidence" value="ECO:0007669"/>
    <property type="project" value="UniProtKB-SubCell"/>
</dbReference>
<name>A0A7W3IU08_9ACTN</name>
<evidence type="ECO:0000256" key="1">
    <source>
        <dbReference type="ARBA" id="ARBA00004651"/>
    </source>
</evidence>
<evidence type="ECO:0000256" key="4">
    <source>
        <dbReference type="ARBA" id="ARBA00022692"/>
    </source>
</evidence>
<feature type="transmembrane region" description="Helical" evidence="8">
    <location>
        <begin position="152"/>
        <end position="171"/>
    </location>
</feature>
<dbReference type="InterPro" id="IPR018584">
    <property type="entry name" value="GT87"/>
</dbReference>
<accession>A0A7W3IU08</accession>
<sequence>MTTAVRPRPTATPAPLTRGQLAARAALELLPAYLVGLVLLPRIISGGRYSPYVPATIDLQVYVYAVHDLLAGKDIFQTVTPGWHLYFIYPPIAAILMVPLAFGPYVMWQLIWAAGLLWAQWSVLKRCGVPRGLPMTLLMVAVLVAVEPIRTTLGYGQVNTFLMAFVVIDLLPDPEDRPDLPGGGRRRIPRGILIGLAASIKLTPALFVVFLLLLGRRRAALWGIASFCFFTGVGAVLQPHQTVDFAKSLLGGNTHTASPLYVGNQSLLGVFFRLVGKGTSTTLIGLPIAGVVALLAAIVAAYWWRRGAKVFAVGLVGLATNLASPLSWTHHFVWILPLGIAVVGQLAQRRWPASPDRPGVRLPVWTTLACGVWVVWVCVCLPLARLPYGNNVELTYDFGQEVIANFGPVLGAVIIVALAVQLLRGRSRPTAAVRTTPEVASRPS</sequence>
<dbReference type="Proteomes" id="UP000523079">
    <property type="component" value="Unassembled WGS sequence"/>
</dbReference>
<dbReference type="GO" id="GO:0016758">
    <property type="term" value="F:hexosyltransferase activity"/>
    <property type="evidence" value="ECO:0007669"/>
    <property type="project" value="InterPro"/>
</dbReference>
<keyword evidence="3 9" id="KW-0808">Transferase</keyword>
<evidence type="ECO:0000256" key="6">
    <source>
        <dbReference type="ARBA" id="ARBA00023136"/>
    </source>
</evidence>
<proteinExistence type="inferred from homology"/>
<evidence type="ECO:0000256" key="2">
    <source>
        <dbReference type="ARBA" id="ARBA00022475"/>
    </source>
</evidence>
<feature type="transmembrane region" description="Helical" evidence="8">
    <location>
        <begin position="404"/>
        <end position="423"/>
    </location>
</feature>
<keyword evidence="2" id="KW-1003">Cell membrane</keyword>
<feature type="transmembrane region" description="Helical" evidence="8">
    <location>
        <begin position="328"/>
        <end position="347"/>
    </location>
</feature>
<dbReference type="RefSeq" id="WP_182560817.1">
    <property type="nucleotide sequence ID" value="NZ_JACGWT010000004.1"/>
</dbReference>
<evidence type="ECO:0000313" key="10">
    <source>
        <dbReference type="Proteomes" id="UP000523079"/>
    </source>
</evidence>
<feature type="transmembrane region" description="Helical" evidence="8">
    <location>
        <begin position="129"/>
        <end position="146"/>
    </location>
</feature>